<evidence type="ECO:0000313" key="3">
    <source>
        <dbReference type="Proteomes" id="UP000288943"/>
    </source>
</evidence>
<dbReference type="RefSeq" id="WP_042235765.1">
    <property type="nucleotide sequence ID" value="NZ_CP026520.1"/>
</dbReference>
<evidence type="ECO:0000313" key="2">
    <source>
        <dbReference type="EMBL" id="QAV21271.1"/>
    </source>
</evidence>
<sequence length="698" mass="78083">MSAKTKHDAFEEFYTRASNTGPAAGTFFNDKAYLFYTNGNLLDLICMETYLADDKQEKIRLAKSPGKKKGPLGIEYLTKVAYGGDGVSGGYIPALAACAHEGVLYLFYADQRGTLYQMTSPDGTEWSSALTLSERMRLRTDSRFAAVSAGTRLYLIGSGADSKLALNWTDDGGQTWERTDAREQRPAKDGKTEEVGIADVTHTAACSYREPGGEVRIMVGYIQRSPDKKAVIPRKKEALKTWLLHHEENAPPRKVNEPHSIAEDENVSHFAIVPGSIENGCTGSVLQMFVSGKAEKNIKARRYEYSASSGHWSPPILRNWGHMSTPTGHHVDAFQFFKPTDEGHIRSEIWFTQTFDGSGMKKHLGIGRYRSDRLTLTDTLTNWANDDHLTFLGVVESPPPHVLNGSELTDSICSFRFKWSKEEQAAVSAKYKFGASLNFSGKVPVVGLGGEMKIAYERTRSVTSEMKSIKEFSIELYPSATKKTATHLYIRPNITRHTYKLADWQENDLGVQLSLFSVSDLSIEARKGRSLSTFPKQPDPNRIENYVQRFTALPDYADKQLSFSMPVNWSESMKIEENFIKVSKTVTSVSNSVSVECEPAGEAPGDIFSIGVGSSFMYTYEVNVSTQFSSQMGCTVRYPNPRPGETDDISEVKLLMYVFYPDKNKTDRCYWIPQETKNQFPWCVAWSVDELVRQGSSQ</sequence>
<dbReference type="EMBL" id="JAMDMJ010000012">
    <property type="protein sequence ID" value="MCY9596208.1"/>
    <property type="molecule type" value="Genomic_DNA"/>
</dbReference>
<proteinExistence type="predicted"/>
<dbReference type="EMBL" id="CP026520">
    <property type="protein sequence ID" value="QAV21271.1"/>
    <property type="molecule type" value="Genomic_DNA"/>
</dbReference>
<reference evidence="1 4" key="2">
    <citation type="submission" date="2022-05" db="EMBL/GenBank/DDBJ databases">
        <title>Genome Sequencing of Bee-Associated Microbes.</title>
        <authorList>
            <person name="Dunlap C."/>
        </authorList>
    </citation>
    <scope>NUCLEOTIDE SEQUENCE [LARGE SCALE GENOMIC DNA]</scope>
    <source>
        <strain evidence="1 4">NRRL B-23120</strain>
    </source>
</reference>
<dbReference type="GeneID" id="95378603"/>
<gene>
    <name evidence="1" type="ORF">M5X16_10525</name>
    <name evidence="2" type="ORF">PC41400_27835</name>
</gene>
<dbReference type="KEGG" id="pchi:PC41400_27835"/>
<dbReference type="AlphaFoldDB" id="A0A410X3V2"/>
<dbReference type="SUPFAM" id="SSF89372">
    <property type="entry name" value="Fucose-specific lectin"/>
    <property type="match status" value="1"/>
</dbReference>
<evidence type="ECO:0000313" key="1">
    <source>
        <dbReference type="EMBL" id="MCY9596208.1"/>
    </source>
</evidence>
<dbReference type="OrthoDB" id="2506503at2"/>
<name>A0A410X3V2_9BACL</name>
<dbReference type="Proteomes" id="UP001527202">
    <property type="component" value="Unassembled WGS sequence"/>
</dbReference>
<keyword evidence="4" id="KW-1185">Reference proteome</keyword>
<reference evidence="2 3" key="1">
    <citation type="submission" date="2018-01" db="EMBL/GenBank/DDBJ databases">
        <title>The whole genome sequencing and assembly of Paenibacillus chitinolyticus KCCM 41400 strain.</title>
        <authorList>
            <person name="Kim J.-Y."/>
            <person name="Park M.-K."/>
            <person name="Lee Y.-J."/>
            <person name="Yi H."/>
            <person name="Bahn Y.-S."/>
            <person name="Kim J.F."/>
            <person name="Lee D.-W."/>
        </authorList>
    </citation>
    <scope>NUCLEOTIDE SEQUENCE [LARGE SCALE GENOMIC DNA]</scope>
    <source>
        <strain evidence="2 3">KCCM 41400</strain>
    </source>
</reference>
<dbReference type="Proteomes" id="UP000288943">
    <property type="component" value="Chromosome"/>
</dbReference>
<protein>
    <submittedName>
        <fullName evidence="2">Uncharacterized protein</fullName>
    </submittedName>
</protein>
<dbReference type="Gene3D" id="2.120.10.70">
    <property type="entry name" value="Fucose-specific lectin"/>
    <property type="match status" value="1"/>
</dbReference>
<organism evidence="2 3">
    <name type="scientific">Paenibacillus chitinolyticus</name>
    <dbReference type="NCBI Taxonomy" id="79263"/>
    <lineage>
        <taxon>Bacteria</taxon>
        <taxon>Bacillati</taxon>
        <taxon>Bacillota</taxon>
        <taxon>Bacilli</taxon>
        <taxon>Bacillales</taxon>
        <taxon>Paenibacillaceae</taxon>
        <taxon>Paenibacillus</taxon>
    </lineage>
</organism>
<accession>A0A410X3V2</accession>
<evidence type="ECO:0000313" key="4">
    <source>
        <dbReference type="Proteomes" id="UP001527202"/>
    </source>
</evidence>